<keyword evidence="1" id="KW-1133">Transmembrane helix</keyword>
<proteinExistence type="predicted"/>
<dbReference type="AlphaFoldDB" id="A0A0P8CIP1"/>
<evidence type="ECO:0000256" key="1">
    <source>
        <dbReference type="SAM" id="Phobius"/>
    </source>
</evidence>
<reference evidence="2 3" key="1">
    <citation type="submission" date="2015-09" db="EMBL/GenBank/DDBJ databases">
        <title>A metagenomics-based metabolic model of nitrate-dependent anaerobic oxidation of methane by Methanoperedens-like archaea.</title>
        <authorList>
            <person name="Arshad A."/>
            <person name="Speth D.R."/>
            <person name="De Graaf R.M."/>
            <person name="Op Den Camp H.J."/>
            <person name="Jetten M.S."/>
            <person name="Welte C.U."/>
        </authorList>
    </citation>
    <scope>NUCLEOTIDE SEQUENCE [LARGE SCALE GENOMIC DNA]</scope>
</reference>
<organism evidence="2 3">
    <name type="scientific">Candidatus Methanoperedens nitratireducens</name>
    <dbReference type="NCBI Taxonomy" id="1392998"/>
    <lineage>
        <taxon>Archaea</taxon>
        <taxon>Methanobacteriati</taxon>
        <taxon>Methanobacteriota</taxon>
        <taxon>Stenosarchaea group</taxon>
        <taxon>Methanomicrobia</taxon>
        <taxon>Methanosarcinales</taxon>
        <taxon>ANME-2 cluster</taxon>
        <taxon>Candidatus Methanoperedentaceae</taxon>
        <taxon>Candidatus Methanoperedens</taxon>
    </lineage>
</organism>
<dbReference type="EMBL" id="LKCM01000209">
    <property type="protein sequence ID" value="KPQ42716.1"/>
    <property type="molecule type" value="Genomic_DNA"/>
</dbReference>
<gene>
    <name evidence="2" type="ORF">MPEBLZ_02733</name>
</gene>
<name>A0A0P8CIP1_9EURY</name>
<evidence type="ECO:0000313" key="2">
    <source>
        <dbReference type="EMBL" id="KPQ42716.1"/>
    </source>
</evidence>
<comment type="caution">
    <text evidence="2">The sequence shown here is derived from an EMBL/GenBank/DDBJ whole genome shotgun (WGS) entry which is preliminary data.</text>
</comment>
<keyword evidence="1" id="KW-0812">Transmembrane</keyword>
<accession>A0A0P8CIP1</accession>
<sequence>MNEMNADNIVLWLCRLFGVLNLPIFGLILTFVSLVRLVRTILFAGWLL</sequence>
<feature type="transmembrane region" description="Helical" evidence="1">
    <location>
        <begin position="12"/>
        <end position="38"/>
    </location>
</feature>
<protein>
    <submittedName>
        <fullName evidence="2">Uncharacterized protein</fullName>
    </submittedName>
</protein>
<evidence type="ECO:0000313" key="3">
    <source>
        <dbReference type="Proteomes" id="UP000050360"/>
    </source>
</evidence>
<dbReference type="Proteomes" id="UP000050360">
    <property type="component" value="Unassembled WGS sequence"/>
</dbReference>
<keyword evidence="1" id="KW-0472">Membrane</keyword>